<accession>A0A8J3J5B6</accession>
<dbReference type="GO" id="GO:0055085">
    <property type="term" value="P:transmembrane transport"/>
    <property type="evidence" value="ECO:0007669"/>
    <property type="project" value="InterPro"/>
</dbReference>
<feature type="transmembrane region" description="Helical" evidence="5">
    <location>
        <begin position="166"/>
        <end position="192"/>
    </location>
</feature>
<comment type="subcellular location">
    <subcellularLocation>
        <location evidence="5">Cell membrane</location>
        <topology evidence="5">Multi-pass membrane protein</topology>
    </subcellularLocation>
    <subcellularLocation>
        <location evidence="1">Membrane</location>
        <topology evidence="1">Multi-pass membrane protein</topology>
    </subcellularLocation>
</comment>
<gene>
    <name evidence="7" type="ORF">Aru02nite_59190</name>
</gene>
<evidence type="ECO:0000313" key="7">
    <source>
        <dbReference type="EMBL" id="GID15030.1"/>
    </source>
</evidence>
<evidence type="ECO:0000256" key="2">
    <source>
        <dbReference type="ARBA" id="ARBA00022692"/>
    </source>
</evidence>
<proteinExistence type="inferred from homology"/>
<reference evidence="7" key="1">
    <citation type="submission" date="2021-01" db="EMBL/GenBank/DDBJ databases">
        <title>Whole genome shotgun sequence of Actinocatenispora rupis NBRC 107355.</title>
        <authorList>
            <person name="Komaki H."/>
            <person name="Tamura T."/>
        </authorList>
    </citation>
    <scope>NUCLEOTIDE SEQUENCE</scope>
    <source>
        <strain evidence="7">NBRC 107355</strain>
    </source>
</reference>
<protein>
    <submittedName>
        <fullName evidence="7">Peptide ABC transporter permease</fullName>
    </submittedName>
</protein>
<evidence type="ECO:0000256" key="3">
    <source>
        <dbReference type="ARBA" id="ARBA00022989"/>
    </source>
</evidence>
<dbReference type="EMBL" id="BOMB01000038">
    <property type="protein sequence ID" value="GID15030.1"/>
    <property type="molecule type" value="Genomic_DNA"/>
</dbReference>
<dbReference type="AlphaFoldDB" id="A0A8J3J5B6"/>
<keyword evidence="5" id="KW-0813">Transport</keyword>
<feature type="transmembrane region" description="Helical" evidence="5">
    <location>
        <begin position="222"/>
        <end position="244"/>
    </location>
</feature>
<sequence>MSVTEADPVAAAAPTRPAVLRVLSAVWRSYAFRRILKAVLTVYLVATFTFFLVRLLPGNPVEVYINTLMQQNGMSYDQAANMAKALYSFDPGKPLVVQYLDYLNGLLHGDLGNSIGSPGTTVGSILVAYLPWTLFSVGIALIISFCLGILLGMAMAYRRNGVIDHVLSVIGSLLHSIPNYLLAIMIVVFLGIQLNLFDVSQMRGAYSPGVTPEFSADFFSDVMYHAGLPITTYVLTTIGSWMLVMKSSTVETLGEDYVTVAKARGLRDRRIATAYVGRNAVLPLFSQLAIAAGFVVGGSILIEQVFQYQGIGYLLFRAVNDRDYPLMQGIFLVITIAVVLANLVADLLYGRLDPRIRIGGGER</sequence>
<keyword evidence="8" id="KW-1185">Reference proteome</keyword>
<keyword evidence="3 5" id="KW-1133">Transmembrane helix</keyword>
<dbReference type="PROSITE" id="PS50928">
    <property type="entry name" value="ABC_TM1"/>
    <property type="match status" value="1"/>
</dbReference>
<dbReference type="InterPro" id="IPR000515">
    <property type="entry name" value="MetI-like"/>
</dbReference>
<keyword evidence="2 5" id="KW-0812">Transmembrane</keyword>
<dbReference type="PANTHER" id="PTHR43376">
    <property type="entry name" value="OLIGOPEPTIDE TRANSPORT SYSTEM PERMEASE PROTEIN"/>
    <property type="match status" value="1"/>
</dbReference>
<dbReference type="CDD" id="cd06261">
    <property type="entry name" value="TM_PBP2"/>
    <property type="match status" value="1"/>
</dbReference>
<evidence type="ECO:0000259" key="6">
    <source>
        <dbReference type="PROSITE" id="PS50928"/>
    </source>
</evidence>
<evidence type="ECO:0000313" key="8">
    <source>
        <dbReference type="Proteomes" id="UP000612808"/>
    </source>
</evidence>
<organism evidence="7 8">
    <name type="scientific">Actinocatenispora rupis</name>
    <dbReference type="NCBI Taxonomy" id="519421"/>
    <lineage>
        <taxon>Bacteria</taxon>
        <taxon>Bacillati</taxon>
        <taxon>Actinomycetota</taxon>
        <taxon>Actinomycetes</taxon>
        <taxon>Micromonosporales</taxon>
        <taxon>Micromonosporaceae</taxon>
        <taxon>Actinocatenispora</taxon>
    </lineage>
</organism>
<name>A0A8J3J5B6_9ACTN</name>
<feature type="transmembrane region" description="Helical" evidence="5">
    <location>
        <begin position="35"/>
        <end position="56"/>
    </location>
</feature>
<feature type="domain" description="ABC transmembrane type-1" evidence="6">
    <location>
        <begin position="130"/>
        <end position="349"/>
    </location>
</feature>
<comment type="caution">
    <text evidence="7">The sequence shown here is derived from an EMBL/GenBank/DDBJ whole genome shotgun (WGS) entry which is preliminary data.</text>
</comment>
<keyword evidence="4 5" id="KW-0472">Membrane</keyword>
<feature type="transmembrane region" description="Helical" evidence="5">
    <location>
        <begin position="280"/>
        <end position="306"/>
    </location>
</feature>
<dbReference type="PANTHER" id="PTHR43376:SF1">
    <property type="entry name" value="OLIGOPEPTIDE TRANSPORT SYSTEM PERMEASE PROTEIN"/>
    <property type="match status" value="1"/>
</dbReference>
<dbReference type="Gene3D" id="1.10.3720.10">
    <property type="entry name" value="MetI-like"/>
    <property type="match status" value="1"/>
</dbReference>
<comment type="similarity">
    <text evidence="5">Belongs to the binding-protein-dependent transport system permease family.</text>
</comment>
<dbReference type="InterPro" id="IPR035906">
    <property type="entry name" value="MetI-like_sf"/>
</dbReference>
<dbReference type="Proteomes" id="UP000612808">
    <property type="component" value="Unassembled WGS sequence"/>
</dbReference>
<evidence type="ECO:0000256" key="4">
    <source>
        <dbReference type="ARBA" id="ARBA00023136"/>
    </source>
</evidence>
<dbReference type="Pfam" id="PF00528">
    <property type="entry name" value="BPD_transp_1"/>
    <property type="match status" value="1"/>
</dbReference>
<feature type="transmembrane region" description="Helical" evidence="5">
    <location>
        <begin position="326"/>
        <end position="349"/>
    </location>
</feature>
<dbReference type="GO" id="GO:0005886">
    <property type="term" value="C:plasma membrane"/>
    <property type="evidence" value="ECO:0007669"/>
    <property type="project" value="UniProtKB-SubCell"/>
</dbReference>
<evidence type="ECO:0000256" key="1">
    <source>
        <dbReference type="ARBA" id="ARBA00004141"/>
    </source>
</evidence>
<feature type="transmembrane region" description="Helical" evidence="5">
    <location>
        <begin position="129"/>
        <end position="154"/>
    </location>
</feature>
<evidence type="ECO:0000256" key="5">
    <source>
        <dbReference type="RuleBase" id="RU363032"/>
    </source>
</evidence>
<dbReference type="SUPFAM" id="SSF161098">
    <property type="entry name" value="MetI-like"/>
    <property type="match status" value="1"/>
</dbReference>